<comment type="caution">
    <text evidence="1">The sequence shown here is derived from an EMBL/GenBank/DDBJ whole genome shotgun (WGS) entry which is preliminary data.</text>
</comment>
<dbReference type="PATRIC" id="fig|1473.5.peg.699"/>
<dbReference type="GO" id="GO:0006281">
    <property type="term" value="P:DNA repair"/>
    <property type="evidence" value="ECO:0007669"/>
    <property type="project" value="InterPro"/>
</dbReference>
<dbReference type="InterPro" id="IPR036614">
    <property type="entry name" value="RusA-like_sf"/>
</dbReference>
<protein>
    <submittedName>
        <fullName evidence="1">Holliday junction resolvase</fullName>
    </submittedName>
</protein>
<dbReference type="Gene3D" id="3.30.1330.70">
    <property type="entry name" value="Holliday junction resolvase RusA"/>
    <property type="match status" value="1"/>
</dbReference>
<evidence type="ECO:0000313" key="2">
    <source>
        <dbReference type="Proteomes" id="UP000036780"/>
    </source>
</evidence>
<gene>
    <name evidence="1" type="ORF">AFK71_10880</name>
</gene>
<organism evidence="1 2">
    <name type="scientific">Virgibacillus pantothenticus</name>
    <dbReference type="NCBI Taxonomy" id="1473"/>
    <lineage>
        <taxon>Bacteria</taxon>
        <taxon>Bacillati</taxon>
        <taxon>Bacillota</taxon>
        <taxon>Bacilli</taxon>
        <taxon>Bacillales</taxon>
        <taxon>Bacillaceae</taxon>
        <taxon>Virgibacillus</taxon>
    </lineage>
</organism>
<dbReference type="RefSeq" id="WP_076362113.1">
    <property type="nucleotide sequence ID" value="NZ_CP073011.1"/>
</dbReference>
<keyword evidence="2" id="KW-1185">Reference proteome</keyword>
<name>A0A0L0QKF2_VIRPA</name>
<dbReference type="SUPFAM" id="SSF103084">
    <property type="entry name" value="Holliday junction resolvase RusA"/>
    <property type="match status" value="1"/>
</dbReference>
<dbReference type="Proteomes" id="UP000036780">
    <property type="component" value="Unassembled WGS sequence"/>
</dbReference>
<accession>A0A0L0QKF2</accession>
<dbReference type="GO" id="GO:0006310">
    <property type="term" value="P:DNA recombination"/>
    <property type="evidence" value="ECO:0007669"/>
    <property type="project" value="InterPro"/>
</dbReference>
<evidence type="ECO:0000313" key="1">
    <source>
        <dbReference type="EMBL" id="KNE19057.1"/>
    </source>
</evidence>
<sequence length="118" mass="13577">MIKLTIPGDMPDFNNIIKASKSHPMAYANLKKQYTDLTVLYARNLPFINKANLYFTWYCKNKRKDKDNIMTGQKFIIDGLVKAGVLKNDGWAQIGDLNHSFEVDKENPRIEVILEEIA</sequence>
<reference evidence="2" key="1">
    <citation type="submission" date="2015-07" db="EMBL/GenBank/DDBJ databases">
        <title>Fjat-10053 dsm26.</title>
        <authorList>
            <person name="Liu B."/>
            <person name="Wang J."/>
            <person name="Zhu Y."/>
            <person name="Liu G."/>
            <person name="Chen Q."/>
            <person name="Chen Z."/>
            <person name="Lan J."/>
            <person name="Che J."/>
            <person name="Ge C."/>
            <person name="Shi H."/>
            <person name="Pan Z."/>
            <person name="Liu X."/>
        </authorList>
    </citation>
    <scope>NUCLEOTIDE SEQUENCE [LARGE SCALE GENOMIC DNA]</scope>
    <source>
        <strain evidence="2">DSM 26</strain>
    </source>
</reference>
<dbReference type="GO" id="GO:0000287">
    <property type="term" value="F:magnesium ion binding"/>
    <property type="evidence" value="ECO:0007669"/>
    <property type="project" value="InterPro"/>
</dbReference>
<dbReference type="AlphaFoldDB" id="A0A0L0QKF2"/>
<proteinExistence type="predicted"/>
<dbReference type="GeneID" id="66872070"/>
<dbReference type="EMBL" id="LGTO01000007">
    <property type="protein sequence ID" value="KNE19057.1"/>
    <property type="molecule type" value="Genomic_DNA"/>
</dbReference>